<dbReference type="EMBL" id="OMOH01000001">
    <property type="protein sequence ID" value="SPF67131.1"/>
    <property type="molecule type" value="Genomic_DNA"/>
</dbReference>
<keyword evidence="2" id="KW-0238">DNA-binding</keyword>
<keyword evidence="3" id="KW-1185">Reference proteome</keyword>
<protein>
    <submittedName>
        <fullName evidence="2">Homeobox domain-like</fullName>
    </submittedName>
</protein>
<dbReference type="Proteomes" id="UP000265962">
    <property type="component" value="Unassembled WGS sequence"/>
</dbReference>
<dbReference type="InterPro" id="IPR009057">
    <property type="entry name" value="Homeodomain-like_sf"/>
</dbReference>
<evidence type="ECO:0000313" key="2">
    <source>
        <dbReference type="EMBL" id="SPF67131.1"/>
    </source>
</evidence>
<name>A0A375I0N1_9ACTN</name>
<sequence length="218" mass="23997">MSAPKYGADFKEQVVLEVVQQSKPIAGVARSYGLVAQTVRVLGCEVAENTPAPVQMAPPEEHAEVKRLKAELREARMEAEHLEESGGPRSPQEPRVSSEYCPRSSRPARPAGKGPARPPLPVRDGDGWAESRTFRPGRDSPTWRWSWSASPVRSSARDCRSHAHRARHRSPGHGRVGPAHRPVGSRSPRSDRGVKYASACYTEFMTNHGILPSVGRDR</sequence>
<gene>
    <name evidence="2" type="ORF">PROPJV5_0141</name>
</gene>
<feature type="compositionally biased region" description="Polar residues" evidence="1">
    <location>
        <begin position="143"/>
        <end position="152"/>
    </location>
</feature>
<dbReference type="SUPFAM" id="SSF46689">
    <property type="entry name" value="Homeodomain-like"/>
    <property type="match status" value="1"/>
</dbReference>
<reference evidence="3" key="1">
    <citation type="submission" date="2018-02" db="EMBL/GenBank/DDBJ databases">
        <authorList>
            <person name="Hornung B."/>
        </authorList>
    </citation>
    <scope>NUCLEOTIDE SEQUENCE [LARGE SCALE GENOMIC DNA]</scope>
</reference>
<dbReference type="AlphaFoldDB" id="A0A375I0N1"/>
<keyword evidence="2" id="KW-0371">Homeobox</keyword>
<proteinExistence type="predicted"/>
<accession>A0A375I0N1</accession>
<organism evidence="2 3">
    <name type="scientific">Propionibacterium ruminifibrarum</name>
    <dbReference type="NCBI Taxonomy" id="1962131"/>
    <lineage>
        <taxon>Bacteria</taxon>
        <taxon>Bacillati</taxon>
        <taxon>Actinomycetota</taxon>
        <taxon>Actinomycetes</taxon>
        <taxon>Propionibacteriales</taxon>
        <taxon>Propionibacteriaceae</taxon>
        <taxon>Propionibacterium</taxon>
    </lineage>
</organism>
<feature type="compositionally biased region" description="Basic and acidic residues" evidence="1">
    <location>
        <begin position="69"/>
        <end position="86"/>
    </location>
</feature>
<evidence type="ECO:0000256" key="1">
    <source>
        <dbReference type="SAM" id="MobiDB-lite"/>
    </source>
</evidence>
<evidence type="ECO:0000313" key="3">
    <source>
        <dbReference type="Proteomes" id="UP000265962"/>
    </source>
</evidence>
<feature type="region of interest" description="Disordered" evidence="1">
    <location>
        <begin position="69"/>
        <end position="192"/>
    </location>
</feature>
<feature type="compositionally biased region" description="Basic residues" evidence="1">
    <location>
        <begin position="162"/>
        <end position="172"/>
    </location>
</feature>
<dbReference type="GO" id="GO:0003677">
    <property type="term" value="F:DNA binding"/>
    <property type="evidence" value="ECO:0007669"/>
    <property type="project" value="UniProtKB-KW"/>
</dbReference>